<proteinExistence type="predicted"/>
<evidence type="ECO:0000313" key="3">
    <source>
        <dbReference type="Proteomes" id="UP000076532"/>
    </source>
</evidence>
<feature type="region of interest" description="Disordered" evidence="1">
    <location>
        <begin position="187"/>
        <end position="230"/>
    </location>
</feature>
<dbReference type="Proteomes" id="UP000076532">
    <property type="component" value="Unassembled WGS sequence"/>
</dbReference>
<feature type="compositionally biased region" description="Polar residues" evidence="1">
    <location>
        <begin position="200"/>
        <end position="216"/>
    </location>
</feature>
<accession>A0A166EWZ1</accession>
<name>A0A166EWZ1_9AGAM</name>
<sequence>MSSKDQEEGKSRFPLLFSYVTIKINPVKSVEILEDDEATAAAQDAVSKVYIGYLSFYGDWIDNEDREHSDYLIHLLRSGLPKSSPGEFIEENMCTPVFPNTDHPSREPLTPSAPLPIGWTHCYHASFETVSLRVPVSYGKNTSPIKLPLTAQAKHIAAISEDDALRAKLMQASQGANLVPMAAIREHAPPPTSSEEQDSFVASRQSASSGRRTVSIASVDDDDTSKPVPPPIAAISYDIAAVASIEDPQDLLAEIKLIETYATAIVTPCMFRRILKEQPRLYHEAYARAPAKRARAKEELAHAIKEAKKLDEATFNHPRSKPSSVPQVEDHVLPPANPSAAQEIAPSSSSNPIHKVLSFFRKISTLCRSF</sequence>
<dbReference type="EMBL" id="KV417596">
    <property type="protein sequence ID" value="KZP16199.1"/>
    <property type="molecule type" value="Genomic_DNA"/>
</dbReference>
<gene>
    <name evidence="2" type="ORF">FIBSPDRAFT_65575</name>
</gene>
<evidence type="ECO:0000313" key="2">
    <source>
        <dbReference type="EMBL" id="KZP16199.1"/>
    </source>
</evidence>
<organism evidence="2 3">
    <name type="scientific">Athelia psychrophila</name>
    <dbReference type="NCBI Taxonomy" id="1759441"/>
    <lineage>
        <taxon>Eukaryota</taxon>
        <taxon>Fungi</taxon>
        <taxon>Dikarya</taxon>
        <taxon>Basidiomycota</taxon>
        <taxon>Agaricomycotina</taxon>
        <taxon>Agaricomycetes</taxon>
        <taxon>Agaricomycetidae</taxon>
        <taxon>Atheliales</taxon>
        <taxon>Atheliaceae</taxon>
        <taxon>Athelia</taxon>
    </lineage>
</organism>
<dbReference type="AlphaFoldDB" id="A0A166EWZ1"/>
<keyword evidence="3" id="KW-1185">Reference proteome</keyword>
<reference evidence="2 3" key="1">
    <citation type="journal article" date="2016" name="Mol. Biol. Evol.">
        <title>Comparative Genomics of Early-Diverging Mushroom-Forming Fungi Provides Insights into the Origins of Lignocellulose Decay Capabilities.</title>
        <authorList>
            <person name="Nagy L.G."/>
            <person name="Riley R."/>
            <person name="Tritt A."/>
            <person name="Adam C."/>
            <person name="Daum C."/>
            <person name="Floudas D."/>
            <person name="Sun H."/>
            <person name="Yadav J.S."/>
            <person name="Pangilinan J."/>
            <person name="Larsson K.H."/>
            <person name="Matsuura K."/>
            <person name="Barry K."/>
            <person name="Labutti K."/>
            <person name="Kuo R."/>
            <person name="Ohm R.A."/>
            <person name="Bhattacharya S.S."/>
            <person name="Shirouzu T."/>
            <person name="Yoshinaga Y."/>
            <person name="Martin F.M."/>
            <person name="Grigoriev I.V."/>
            <person name="Hibbett D.S."/>
        </authorList>
    </citation>
    <scope>NUCLEOTIDE SEQUENCE [LARGE SCALE GENOMIC DNA]</scope>
    <source>
        <strain evidence="2 3">CBS 109695</strain>
    </source>
</reference>
<protein>
    <submittedName>
        <fullName evidence="2">Uncharacterized protein</fullName>
    </submittedName>
</protein>
<evidence type="ECO:0000256" key="1">
    <source>
        <dbReference type="SAM" id="MobiDB-lite"/>
    </source>
</evidence>